<keyword evidence="2" id="KW-1185">Reference proteome</keyword>
<gene>
    <name evidence="1" type="ORF">MgSA37_04240</name>
</gene>
<reference evidence="1 2" key="1">
    <citation type="submission" date="2015-12" db="EMBL/GenBank/DDBJ databases">
        <title>Genome sequence of Mucilaginibacter gotjawali.</title>
        <authorList>
            <person name="Lee J.S."/>
            <person name="Lee K.C."/>
            <person name="Kim K.K."/>
            <person name="Lee B.W."/>
        </authorList>
    </citation>
    <scope>NUCLEOTIDE SEQUENCE [LARGE SCALE GENOMIC DNA]</scope>
    <source>
        <strain evidence="1 2">SA3-7</strain>
    </source>
</reference>
<dbReference type="AlphaFoldDB" id="A0A110B3W0"/>
<evidence type="ECO:0000313" key="1">
    <source>
        <dbReference type="EMBL" id="BAU56048.1"/>
    </source>
</evidence>
<dbReference type="Proteomes" id="UP000218263">
    <property type="component" value="Chromosome"/>
</dbReference>
<dbReference type="RefSeq" id="WP_096354620.1">
    <property type="nucleotide sequence ID" value="NZ_AP017313.1"/>
</dbReference>
<protein>
    <submittedName>
        <fullName evidence="1">Uncharacterized protein</fullName>
    </submittedName>
</protein>
<proteinExistence type="predicted"/>
<organism evidence="1 2">
    <name type="scientific">Mucilaginibacter gotjawali</name>
    <dbReference type="NCBI Taxonomy" id="1550579"/>
    <lineage>
        <taxon>Bacteria</taxon>
        <taxon>Pseudomonadati</taxon>
        <taxon>Bacteroidota</taxon>
        <taxon>Sphingobacteriia</taxon>
        <taxon>Sphingobacteriales</taxon>
        <taxon>Sphingobacteriaceae</taxon>
        <taxon>Mucilaginibacter</taxon>
    </lineage>
</organism>
<accession>A0A110B3W0</accession>
<evidence type="ECO:0000313" key="2">
    <source>
        <dbReference type="Proteomes" id="UP000218263"/>
    </source>
</evidence>
<sequence>MKTRRIFPFAFCLLMLFILPYKTFAGFPIGKYRNLVVPSFSYYTQTDHFDIHGNYIKGAPGARFSSFSANLYVGYGISRRLDLIISVPYLYQVNNLGQGKSIISQGAGDLVAGLSYNLVNFKYVRFLSVQVSGIVPLYTVPVNGNSALGLGNSGGEIKLMYCGSLPGFIADKGYFNTEVAYRRYFDVQGPDQLSFLATVGIPVSWHNQVSLDVSVFRSFSSNTTFNINYNAERNYAFVKPQLNFGHQFSRRFSMFLGGYYVPYGINTGLGYGGSVVTIFKL</sequence>
<dbReference type="EMBL" id="AP017313">
    <property type="protein sequence ID" value="BAU56048.1"/>
    <property type="molecule type" value="Genomic_DNA"/>
</dbReference>
<name>A0A110B3W0_9SPHI</name>
<dbReference type="KEGG" id="mgot:MgSA37_04240"/>
<dbReference type="OrthoDB" id="9782650at2"/>